<dbReference type="EMBL" id="LR026963">
    <property type="protein sequence ID" value="VBB69146.1"/>
    <property type="molecule type" value="Genomic_DNA"/>
</dbReference>
<dbReference type="InterPro" id="IPR012245">
    <property type="entry name" value="MoaB"/>
</dbReference>
<sequence length="185" mass="20565">MRWLKMSRINGNRPFVPLNIAVMTVSETRTFTTDTSGQILVDRLTTAGHALADRAIVGDHIDSIVTRLRVWISDPHVDVIVTTGGTGLTGRDVTPEAFRQVLEKEIDGFGELFRWLSYAKIGTSTMQSRAIGGVANGTYLFAVPGSTNACQDAWDEILSWQLDSRHKPCNLVELMPRLQEHLQQT</sequence>
<gene>
    <name evidence="4" type="ORF">RIEGSTA812A_PEG_619</name>
</gene>
<dbReference type="InterPro" id="IPR008284">
    <property type="entry name" value="MoCF_biosynth_CS"/>
</dbReference>
<dbReference type="PROSITE" id="PS01078">
    <property type="entry name" value="MOCF_BIOSYNTHESIS_1"/>
    <property type="match status" value="1"/>
</dbReference>
<dbReference type="SMART" id="SM00852">
    <property type="entry name" value="MoCF_biosynth"/>
    <property type="match status" value="1"/>
</dbReference>
<evidence type="ECO:0000256" key="2">
    <source>
        <dbReference type="ARBA" id="ARBA00023150"/>
    </source>
</evidence>
<dbReference type="NCBIfam" id="TIGR00177">
    <property type="entry name" value="molyb_syn"/>
    <property type="match status" value="1"/>
</dbReference>
<evidence type="ECO:0000259" key="3">
    <source>
        <dbReference type="SMART" id="SM00852"/>
    </source>
</evidence>
<comment type="similarity">
    <text evidence="1">Belongs to the MoaB/Mog family.</text>
</comment>
<dbReference type="PIRSF" id="PIRSF006443">
    <property type="entry name" value="MoaB"/>
    <property type="match status" value="1"/>
</dbReference>
<feature type="domain" description="MoaB/Mog" evidence="3">
    <location>
        <begin position="21"/>
        <end position="165"/>
    </location>
</feature>
<dbReference type="AlphaFoldDB" id="A0A484H589"/>
<dbReference type="Gene3D" id="3.40.980.10">
    <property type="entry name" value="MoaB/Mog-like domain"/>
    <property type="match status" value="1"/>
</dbReference>
<dbReference type="InterPro" id="IPR001453">
    <property type="entry name" value="MoaB/Mog_dom"/>
</dbReference>
<protein>
    <submittedName>
        <fullName evidence="4">Molybdenum cofactor biosynthesis protein MoaB</fullName>
    </submittedName>
</protein>
<dbReference type="InterPro" id="IPR013484">
    <property type="entry name" value="MoaB_proteobac"/>
</dbReference>
<dbReference type="PANTHER" id="PTHR43232">
    <property type="entry name" value="MOLYBDENUM COFACTOR BIOSYNTHESIS PROTEIN B"/>
    <property type="match status" value="1"/>
</dbReference>
<keyword evidence="2" id="KW-0501">Molybdenum cofactor biosynthesis</keyword>
<dbReference type="Pfam" id="PF00994">
    <property type="entry name" value="MoCF_biosynth"/>
    <property type="match status" value="1"/>
</dbReference>
<evidence type="ECO:0000313" key="4">
    <source>
        <dbReference type="EMBL" id="VBB69146.1"/>
    </source>
</evidence>
<evidence type="ECO:0000256" key="1">
    <source>
        <dbReference type="ARBA" id="ARBA00006112"/>
    </source>
</evidence>
<accession>A0A484H589</accession>
<organism evidence="4">
    <name type="scientific">invertebrate metagenome</name>
    <dbReference type="NCBI Taxonomy" id="1711999"/>
    <lineage>
        <taxon>unclassified sequences</taxon>
        <taxon>metagenomes</taxon>
        <taxon>organismal metagenomes</taxon>
    </lineage>
</organism>
<dbReference type="GO" id="GO:0005829">
    <property type="term" value="C:cytosol"/>
    <property type="evidence" value="ECO:0007669"/>
    <property type="project" value="TreeGrafter"/>
</dbReference>
<name>A0A484H589_9ZZZZ</name>
<dbReference type="GO" id="GO:0006777">
    <property type="term" value="P:Mo-molybdopterin cofactor biosynthetic process"/>
    <property type="evidence" value="ECO:0007669"/>
    <property type="project" value="UniProtKB-KW"/>
</dbReference>
<dbReference type="CDD" id="cd00886">
    <property type="entry name" value="MogA_MoaB"/>
    <property type="match status" value="1"/>
</dbReference>
<dbReference type="NCBIfam" id="TIGR02667">
    <property type="entry name" value="moaB_proteo"/>
    <property type="match status" value="1"/>
</dbReference>
<dbReference type="SUPFAM" id="SSF53218">
    <property type="entry name" value="Molybdenum cofactor biosynthesis proteins"/>
    <property type="match status" value="1"/>
</dbReference>
<reference evidence="4" key="1">
    <citation type="submission" date="2018-10" db="EMBL/GenBank/DDBJ databases">
        <authorList>
            <person name="Gruber-Vodicka H."/>
            <person name="Jaeckle O."/>
        </authorList>
    </citation>
    <scope>NUCLEOTIDE SEQUENCE</scope>
</reference>
<proteinExistence type="inferred from homology"/>
<dbReference type="InterPro" id="IPR036425">
    <property type="entry name" value="MoaB/Mog-like_dom_sf"/>
</dbReference>
<dbReference type="PANTHER" id="PTHR43232:SF2">
    <property type="entry name" value="MOLYBDENUM COFACTOR BIOSYNTHESIS PROTEIN B"/>
    <property type="match status" value="1"/>
</dbReference>